<dbReference type="EMBL" id="CP001854">
    <property type="protein sequence ID" value="ADB50110.1"/>
    <property type="molecule type" value="Genomic_DNA"/>
</dbReference>
<evidence type="ECO:0000256" key="2">
    <source>
        <dbReference type="ARBA" id="ARBA00022723"/>
    </source>
</evidence>
<keyword evidence="1" id="KW-0001">2Fe-2S</keyword>
<gene>
    <name evidence="6" type="ordered locus">Cwoe_1683</name>
</gene>
<proteinExistence type="predicted"/>
<dbReference type="STRING" id="469383.Cwoe_1683"/>
<dbReference type="HOGENOM" id="CLU_173940_2_1_11"/>
<dbReference type="GO" id="GO:0005737">
    <property type="term" value="C:cytoplasm"/>
    <property type="evidence" value="ECO:0007669"/>
    <property type="project" value="UniProtKB-ARBA"/>
</dbReference>
<dbReference type="GO" id="GO:0051537">
    <property type="term" value="F:2 iron, 2 sulfur cluster binding"/>
    <property type="evidence" value="ECO:0007669"/>
    <property type="project" value="UniProtKB-KW"/>
</dbReference>
<sequence length="76" mass="8340">MDARVEIRVRDNGPYKITGPVRLVDPDGNEIPVSDPDRPIALCRCGQSRDKPFCDASHRASGFESCVRAERVGLDG</sequence>
<evidence type="ECO:0000313" key="7">
    <source>
        <dbReference type="Proteomes" id="UP000008229"/>
    </source>
</evidence>
<evidence type="ECO:0000256" key="4">
    <source>
        <dbReference type="ARBA" id="ARBA00023014"/>
    </source>
</evidence>
<dbReference type="InterPro" id="IPR042216">
    <property type="entry name" value="MitoNEET_CISD"/>
</dbReference>
<dbReference type="InterPro" id="IPR018967">
    <property type="entry name" value="FeS-contain_CDGSH-typ"/>
</dbReference>
<keyword evidence="4" id="KW-0411">Iron-sulfur</keyword>
<evidence type="ECO:0000256" key="1">
    <source>
        <dbReference type="ARBA" id="ARBA00022714"/>
    </source>
</evidence>
<dbReference type="OrthoDB" id="9800162at2"/>
<dbReference type="Gene3D" id="3.40.5.90">
    <property type="entry name" value="CDGSH iron-sulfur domain, mitoNEET-type"/>
    <property type="match status" value="1"/>
</dbReference>
<dbReference type="AlphaFoldDB" id="D3F134"/>
<keyword evidence="2" id="KW-0479">Metal-binding</keyword>
<feature type="domain" description="Iron-binding zinc finger CDGSH type" evidence="5">
    <location>
        <begin position="29"/>
        <end position="64"/>
    </location>
</feature>
<reference evidence="7" key="2">
    <citation type="submission" date="2010-01" db="EMBL/GenBank/DDBJ databases">
        <title>The complete genome of Conexibacter woesei DSM 14684.</title>
        <authorList>
            <consortium name="US DOE Joint Genome Institute (JGI-PGF)"/>
            <person name="Lucas S."/>
            <person name="Copeland A."/>
            <person name="Lapidus A."/>
            <person name="Glavina del Rio T."/>
            <person name="Dalin E."/>
            <person name="Tice H."/>
            <person name="Bruce D."/>
            <person name="Goodwin L."/>
            <person name="Pitluck S."/>
            <person name="Kyrpides N."/>
            <person name="Mavromatis K."/>
            <person name="Ivanova N."/>
            <person name="Mikhailova N."/>
            <person name="Chertkov O."/>
            <person name="Brettin T."/>
            <person name="Detter J.C."/>
            <person name="Han C."/>
            <person name="Larimer F."/>
            <person name="Land M."/>
            <person name="Hauser L."/>
            <person name="Markowitz V."/>
            <person name="Cheng J.-F."/>
            <person name="Hugenholtz P."/>
            <person name="Woyke T."/>
            <person name="Wu D."/>
            <person name="Pukall R."/>
            <person name="Steenblock K."/>
            <person name="Schneider S."/>
            <person name="Klenk H.-P."/>
            <person name="Eisen J.A."/>
        </authorList>
    </citation>
    <scope>NUCLEOTIDE SEQUENCE [LARGE SCALE GENOMIC DNA]</scope>
    <source>
        <strain evidence="7">DSM 14684 / CIP 108061 / JCM 11494 / NBRC 100937 / ID131577</strain>
    </source>
</reference>
<keyword evidence="3" id="KW-0408">Iron</keyword>
<dbReference type="Pfam" id="PF09360">
    <property type="entry name" value="zf-CDGSH"/>
    <property type="match status" value="1"/>
</dbReference>
<evidence type="ECO:0000259" key="5">
    <source>
        <dbReference type="SMART" id="SM00704"/>
    </source>
</evidence>
<evidence type="ECO:0000256" key="3">
    <source>
        <dbReference type="ARBA" id="ARBA00023004"/>
    </source>
</evidence>
<dbReference type="SMART" id="SM00704">
    <property type="entry name" value="ZnF_CDGSH"/>
    <property type="match status" value="1"/>
</dbReference>
<accession>D3F134</accession>
<dbReference type="eggNOG" id="COG3369">
    <property type="taxonomic scope" value="Bacteria"/>
</dbReference>
<dbReference type="RefSeq" id="WP_012933161.1">
    <property type="nucleotide sequence ID" value="NC_013739.1"/>
</dbReference>
<dbReference type="Proteomes" id="UP000008229">
    <property type="component" value="Chromosome"/>
</dbReference>
<dbReference type="KEGG" id="cwo:Cwoe_1683"/>
<protein>
    <submittedName>
        <fullName evidence="6">Iron sulphur domain-containing, CDGSH-type</fullName>
    </submittedName>
</protein>
<evidence type="ECO:0000313" key="6">
    <source>
        <dbReference type="EMBL" id="ADB50110.1"/>
    </source>
</evidence>
<name>D3F134_CONWI</name>
<dbReference type="GO" id="GO:0046872">
    <property type="term" value="F:metal ion binding"/>
    <property type="evidence" value="ECO:0007669"/>
    <property type="project" value="UniProtKB-KW"/>
</dbReference>
<keyword evidence="7" id="KW-1185">Reference proteome</keyword>
<organism evidence="6 7">
    <name type="scientific">Conexibacter woesei (strain DSM 14684 / CCUG 47730 / CIP 108061 / JCM 11494 / NBRC 100937 / ID131577)</name>
    <dbReference type="NCBI Taxonomy" id="469383"/>
    <lineage>
        <taxon>Bacteria</taxon>
        <taxon>Bacillati</taxon>
        <taxon>Actinomycetota</taxon>
        <taxon>Thermoleophilia</taxon>
        <taxon>Solirubrobacterales</taxon>
        <taxon>Conexibacteraceae</taxon>
        <taxon>Conexibacter</taxon>
    </lineage>
</organism>
<reference evidence="6 7" key="1">
    <citation type="journal article" date="2010" name="Stand. Genomic Sci.">
        <title>Complete genome sequence of Conexibacter woesei type strain (ID131577).</title>
        <authorList>
            <person name="Pukall R."/>
            <person name="Lapidus A."/>
            <person name="Glavina Del Rio T."/>
            <person name="Copeland A."/>
            <person name="Tice H."/>
            <person name="Cheng J.-F."/>
            <person name="Lucas S."/>
            <person name="Chen F."/>
            <person name="Nolan M."/>
            <person name="Bruce D."/>
            <person name="Goodwin L."/>
            <person name="Pitluck S."/>
            <person name="Mavromatis K."/>
            <person name="Ivanova N."/>
            <person name="Ovchinnikova G."/>
            <person name="Pati A."/>
            <person name="Chen A."/>
            <person name="Palaniappan K."/>
            <person name="Land M."/>
            <person name="Hauser L."/>
            <person name="Chang Y.-J."/>
            <person name="Jeffries C.D."/>
            <person name="Chain P."/>
            <person name="Meincke L."/>
            <person name="Sims D."/>
            <person name="Brettin T."/>
            <person name="Detter J.C."/>
            <person name="Rohde M."/>
            <person name="Goeker M."/>
            <person name="Bristow J."/>
            <person name="Eisen J.A."/>
            <person name="Markowitz V."/>
            <person name="Kyrpides N.C."/>
            <person name="Klenk H.-P."/>
            <person name="Hugenholtz P."/>
        </authorList>
    </citation>
    <scope>NUCLEOTIDE SEQUENCE [LARGE SCALE GENOMIC DNA]</scope>
    <source>
        <strain evidence="7">DSM 14684 / CIP 108061 / JCM 11494 / NBRC 100937 / ID131577</strain>
    </source>
</reference>